<name>A0A6N7LRE8_9GAMM</name>
<evidence type="ECO:0000313" key="1">
    <source>
        <dbReference type="EMBL" id="MQX52813.1"/>
    </source>
</evidence>
<organism evidence="1 2">
    <name type="scientific">Alcanivorax sediminis</name>
    <dbReference type="NCBI Taxonomy" id="2663008"/>
    <lineage>
        <taxon>Bacteria</taxon>
        <taxon>Pseudomonadati</taxon>
        <taxon>Pseudomonadota</taxon>
        <taxon>Gammaproteobacteria</taxon>
        <taxon>Oceanospirillales</taxon>
        <taxon>Alcanivoracaceae</taxon>
        <taxon>Alcanivorax</taxon>
    </lineage>
</organism>
<proteinExistence type="predicted"/>
<dbReference type="EMBL" id="WIRE01000001">
    <property type="protein sequence ID" value="MQX52813.1"/>
    <property type="molecule type" value="Genomic_DNA"/>
</dbReference>
<accession>A0A6N7LRE8</accession>
<dbReference type="AlphaFoldDB" id="A0A6N7LRE8"/>
<evidence type="ECO:0000313" key="2">
    <source>
        <dbReference type="Proteomes" id="UP000469421"/>
    </source>
</evidence>
<gene>
    <name evidence="1" type="ORF">GFN93_06095</name>
</gene>
<dbReference type="Proteomes" id="UP000469421">
    <property type="component" value="Unassembled WGS sequence"/>
</dbReference>
<comment type="caution">
    <text evidence="1">The sequence shown here is derived from an EMBL/GenBank/DDBJ whole genome shotgun (WGS) entry which is preliminary data.</text>
</comment>
<dbReference type="SUPFAM" id="SSF46955">
    <property type="entry name" value="Putative DNA-binding domain"/>
    <property type="match status" value="1"/>
</dbReference>
<sequence>MALLCLGNGVSLRGTGGGYMDTRLIAAQPSVCAGEAPKPLTGLTMLSAKELAEELGIGVSTLWAWVDCKGKHFIPEFPRPIRLGGNCTRWRAQDVADYLAGIMGGDHAD</sequence>
<reference evidence="1 2" key="1">
    <citation type="submission" date="2019-10" db="EMBL/GenBank/DDBJ databases">
        <title>Alcanivorax sp.PA15-N-34 draft genome sequence.</title>
        <authorList>
            <person name="Liao X."/>
            <person name="Shao Z."/>
        </authorList>
    </citation>
    <scope>NUCLEOTIDE SEQUENCE [LARGE SCALE GENOMIC DNA]</scope>
    <source>
        <strain evidence="1 2">PA15-N-34</strain>
    </source>
</reference>
<keyword evidence="2" id="KW-1185">Reference proteome</keyword>
<protein>
    <submittedName>
        <fullName evidence="1">AlpA family phage regulatory protein</fullName>
    </submittedName>
</protein>
<dbReference type="InterPro" id="IPR009061">
    <property type="entry name" value="DNA-bd_dom_put_sf"/>
</dbReference>